<name>A0A5N6SXH5_ASPPS</name>
<reference evidence="2 3" key="1">
    <citation type="submission" date="2019-04" db="EMBL/GenBank/DDBJ databases">
        <title>Friends and foes A comparative genomics study of 23 Aspergillus species from section Flavi.</title>
        <authorList>
            <consortium name="DOE Joint Genome Institute"/>
            <person name="Kjaerbolling I."/>
            <person name="Vesth T."/>
            <person name="Frisvad J.C."/>
            <person name="Nybo J.L."/>
            <person name="Theobald S."/>
            <person name="Kildgaard S."/>
            <person name="Isbrandt T."/>
            <person name="Kuo A."/>
            <person name="Sato A."/>
            <person name="Lyhne E.K."/>
            <person name="Kogle M.E."/>
            <person name="Wiebenga A."/>
            <person name="Kun R.S."/>
            <person name="Lubbers R.J."/>
            <person name="Makela M.R."/>
            <person name="Barry K."/>
            <person name="Chovatia M."/>
            <person name="Clum A."/>
            <person name="Daum C."/>
            <person name="Haridas S."/>
            <person name="He G."/>
            <person name="LaButti K."/>
            <person name="Lipzen A."/>
            <person name="Mondo S."/>
            <person name="Riley R."/>
            <person name="Salamov A."/>
            <person name="Simmons B.A."/>
            <person name="Magnuson J.K."/>
            <person name="Henrissat B."/>
            <person name="Mortensen U.H."/>
            <person name="Larsen T.O."/>
            <person name="Devries R.P."/>
            <person name="Grigoriev I.V."/>
            <person name="Machida M."/>
            <person name="Baker S.E."/>
            <person name="Andersen M.R."/>
        </authorList>
    </citation>
    <scope>NUCLEOTIDE SEQUENCE [LARGE SCALE GENOMIC DNA]</scope>
    <source>
        <strain evidence="2 3">CBS 117625</strain>
    </source>
</reference>
<dbReference type="EMBL" id="ML743571">
    <property type="protein sequence ID" value="KAE8138499.1"/>
    <property type="molecule type" value="Genomic_DNA"/>
</dbReference>
<keyword evidence="1" id="KW-0472">Membrane</keyword>
<sequence>MTCSIHQYCTGRGMYYIHLERELIYYRTIPGTYFMPFLLILFYHPCRVKFQMFPLVLANLRAPTL</sequence>
<keyword evidence="3" id="KW-1185">Reference proteome</keyword>
<accession>A0A5N6SXH5</accession>
<feature type="transmembrane region" description="Helical" evidence="1">
    <location>
        <begin position="24"/>
        <end position="43"/>
    </location>
</feature>
<gene>
    <name evidence="2" type="ORF">BDV38DRAFT_244774</name>
</gene>
<proteinExistence type="predicted"/>
<organism evidence="2 3">
    <name type="scientific">Aspergillus pseudotamarii</name>
    <dbReference type="NCBI Taxonomy" id="132259"/>
    <lineage>
        <taxon>Eukaryota</taxon>
        <taxon>Fungi</taxon>
        <taxon>Dikarya</taxon>
        <taxon>Ascomycota</taxon>
        <taxon>Pezizomycotina</taxon>
        <taxon>Eurotiomycetes</taxon>
        <taxon>Eurotiomycetidae</taxon>
        <taxon>Eurotiales</taxon>
        <taxon>Aspergillaceae</taxon>
        <taxon>Aspergillus</taxon>
        <taxon>Aspergillus subgen. Circumdati</taxon>
    </lineage>
</organism>
<evidence type="ECO:0000313" key="3">
    <source>
        <dbReference type="Proteomes" id="UP000325672"/>
    </source>
</evidence>
<evidence type="ECO:0000256" key="1">
    <source>
        <dbReference type="SAM" id="Phobius"/>
    </source>
</evidence>
<dbReference type="AlphaFoldDB" id="A0A5N6SXH5"/>
<protein>
    <submittedName>
        <fullName evidence="2">Uncharacterized protein</fullName>
    </submittedName>
</protein>
<dbReference type="GeneID" id="43638577"/>
<dbReference type="RefSeq" id="XP_031914562.1">
    <property type="nucleotide sequence ID" value="XM_032054367.1"/>
</dbReference>
<dbReference type="Proteomes" id="UP000325672">
    <property type="component" value="Unassembled WGS sequence"/>
</dbReference>
<evidence type="ECO:0000313" key="2">
    <source>
        <dbReference type="EMBL" id="KAE8138499.1"/>
    </source>
</evidence>
<keyword evidence="1" id="KW-1133">Transmembrane helix</keyword>
<keyword evidence="1" id="KW-0812">Transmembrane</keyword>